<name>A0A2L2X7U7_9FIRM</name>
<comment type="similarity">
    <text evidence="1 3">Belongs to the UPF0122 family.</text>
</comment>
<gene>
    <name evidence="4" type="ORF">DCCM_0175</name>
</gene>
<dbReference type="Pfam" id="PF04297">
    <property type="entry name" value="UPF0122"/>
    <property type="match status" value="1"/>
</dbReference>
<sequence>MEKLALINLLYDFYGQLLTERQRRFVELYYAHDLSLGEIAEQFDVSRQAVYDILKRSEQSLTDYERKLGLVARHIDNRRLLSTALELLESGYPDKLPEVKSILSKVMAIEEE</sequence>
<dbReference type="HAMAP" id="MF_00245">
    <property type="entry name" value="UPF0122"/>
    <property type="match status" value="1"/>
</dbReference>
<dbReference type="InterPro" id="IPR054831">
    <property type="entry name" value="UPF0122_fam_protein"/>
</dbReference>
<comment type="function">
    <text evidence="2 3">Might take part in the signal recognition particle (SRP) pathway. This is inferred from the conservation of its genetic proximity to ftsY/ffh. May be a regulatory protein.</text>
</comment>
<dbReference type="Proteomes" id="UP000239549">
    <property type="component" value="Unassembled WGS sequence"/>
</dbReference>
<comment type="caution">
    <text evidence="4">The sequence shown here is derived from an EMBL/GenBank/DDBJ whole genome shotgun (WGS) entry which is preliminary data.</text>
</comment>
<dbReference type="OrthoDB" id="6392at2"/>
<evidence type="ECO:0000313" key="5">
    <source>
        <dbReference type="Proteomes" id="UP000239549"/>
    </source>
</evidence>
<dbReference type="PANTHER" id="PTHR40083">
    <property type="entry name" value="UPF0122 PROTEIN CBO2450/CLC_2298"/>
    <property type="match status" value="1"/>
</dbReference>
<evidence type="ECO:0000256" key="1">
    <source>
        <dbReference type="ARBA" id="ARBA00008720"/>
    </source>
</evidence>
<accession>A0A2L2X7U7</accession>
<keyword evidence="5" id="KW-1185">Reference proteome</keyword>
<dbReference type="EMBL" id="BFAV01000016">
    <property type="protein sequence ID" value="GBF31984.1"/>
    <property type="molecule type" value="Genomic_DNA"/>
</dbReference>
<proteinExistence type="inferred from homology"/>
<reference evidence="5" key="1">
    <citation type="submission" date="2018-02" db="EMBL/GenBank/DDBJ databases">
        <title>Genome sequence of Desulfocucumis palustris strain NAW-5.</title>
        <authorList>
            <person name="Watanabe M."/>
            <person name="Kojima H."/>
            <person name="Fukui M."/>
        </authorList>
    </citation>
    <scope>NUCLEOTIDE SEQUENCE [LARGE SCALE GENOMIC DNA]</scope>
    <source>
        <strain evidence="5">NAW-5</strain>
    </source>
</reference>
<evidence type="ECO:0000256" key="3">
    <source>
        <dbReference type="HAMAP-Rule" id="MF_00245"/>
    </source>
</evidence>
<evidence type="ECO:0000313" key="4">
    <source>
        <dbReference type="EMBL" id="GBF31984.1"/>
    </source>
</evidence>
<dbReference type="NCBIfam" id="NF045758">
    <property type="entry name" value="YlxM"/>
    <property type="match status" value="1"/>
</dbReference>
<dbReference type="RefSeq" id="WP_104370581.1">
    <property type="nucleotide sequence ID" value="NZ_BFAV01000016.1"/>
</dbReference>
<dbReference type="InterPro" id="IPR036388">
    <property type="entry name" value="WH-like_DNA-bd_sf"/>
</dbReference>
<dbReference type="AlphaFoldDB" id="A0A2L2X7U7"/>
<protein>
    <recommendedName>
        <fullName evidence="3">UPF0122 protein DCCM_0175</fullName>
    </recommendedName>
</protein>
<dbReference type="PANTHER" id="PTHR40083:SF1">
    <property type="entry name" value="UPF0122 PROTEIN YLXM"/>
    <property type="match status" value="1"/>
</dbReference>
<evidence type="ECO:0000256" key="2">
    <source>
        <dbReference type="ARBA" id="ARBA00024764"/>
    </source>
</evidence>
<organism evidence="4 5">
    <name type="scientific">Desulfocucumis palustris</name>
    <dbReference type="NCBI Taxonomy" id="1898651"/>
    <lineage>
        <taxon>Bacteria</taxon>
        <taxon>Bacillati</taxon>
        <taxon>Bacillota</taxon>
        <taxon>Clostridia</taxon>
        <taxon>Eubacteriales</taxon>
        <taxon>Desulfocucumaceae</taxon>
        <taxon>Desulfocucumis</taxon>
    </lineage>
</organism>
<dbReference type="InterPro" id="IPR007394">
    <property type="entry name" value="UPF0122"/>
</dbReference>
<dbReference type="Gene3D" id="1.10.10.10">
    <property type="entry name" value="Winged helix-like DNA-binding domain superfamily/Winged helix DNA-binding domain"/>
    <property type="match status" value="1"/>
</dbReference>
<dbReference type="SUPFAM" id="SSF88659">
    <property type="entry name" value="Sigma3 and sigma4 domains of RNA polymerase sigma factors"/>
    <property type="match status" value="1"/>
</dbReference>
<dbReference type="InterPro" id="IPR013324">
    <property type="entry name" value="RNA_pol_sigma_r3/r4-like"/>
</dbReference>